<gene>
    <name evidence="7" type="ORF">ELAC_1277</name>
</gene>
<dbReference type="EMBL" id="CWGJ01000014">
    <property type="protein sequence ID" value="CRX38617.1"/>
    <property type="molecule type" value="Genomic_DNA"/>
</dbReference>
<evidence type="ECO:0000256" key="1">
    <source>
        <dbReference type="ARBA" id="ARBA00004651"/>
    </source>
</evidence>
<dbReference type="PANTHER" id="PTHR42770:SF7">
    <property type="entry name" value="MEMBRANE PROTEIN"/>
    <property type="match status" value="1"/>
</dbReference>
<feature type="transmembrane region" description="Helical" evidence="6">
    <location>
        <begin position="143"/>
        <end position="165"/>
    </location>
</feature>
<evidence type="ECO:0000313" key="7">
    <source>
        <dbReference type="EMBL" id="CRX38617.1"/>
    </source>
</evidence>
<feature type="transmembrane region" description="Helical" evidence="6">
    <location>
        <begin position="245"/>
        <end position="263"/>
    </location>
</feature>
<keyword evidence="3 6" id="KW-0812">Transmembrane</keyword>
<feature type="transmembrane region" description="Helical" evidence="6">
    <location>
        <begin position="107"/>
        <end position="131"/>
    </location>
</feature>
<feature type="transmembrane region" description="Helical" evidence="6">
    <location>
        <begin position="66"/>
        <end position="86"/>
    </location>
</feature>
<comment type="subcellular location">
    <subcellularLocation>
        <location evidence="1">Cell membrane</location>
        <topology evidence="1">Multi-pass membrane protein</topology>
    </subcellularLocation>
</comment>
<keyword evidence="4 6" id="KW-1133">Transmembrane helix</keyword>
<feature type="transmembrane region" description="Helical" evidence="6">
    <location>
        <begin position="302"/>
        <end position="324"/>
    </location>
</feature>
<reference evidence="8" key="1">
    <citation type="submission" date="2015-06" db="EMBL/GenBank/DDBJ databases">
        <authorList>
            <person name="Bertelli C."/>
        </authorList>
    </citation>
    <scope>NUCLEOTIDE SEQUENCE [LARGE SCALE GENOMIC DNA]</scope>
    <source>
        <strain evidence="8">CRIB-30</strain>
    </source>
</reference>
<evidence type="ECO:0000256" key="6">
    <source>
        <dbReference type="SAM" id="Phobius"/>
    </source>
</evidence>
<evidence type="ECO:0000313" key="8">
    <source>
        <dbReference type="Proteomes" id="UP000220251"/>
    </source>
</evidence>
<keyword evidence="5 6" id="KW-0472">Membrane</keyword>
<feature type="transmembrane region" description="Helical" evidence="6">
    <location>
        <begin position="215"/>
        <end position="233"/>
    </location>
</feature>
<keyword evidence="8" id="KW-1185">Reference proteome</keyword>
<dbReference type="Proteomes" id="UP000220251">
    <property type="component" value="Unassembled WGS sequence"/>
</dbReference>
<dbReference type="Pfam" id="PF13520">
    <property type="entry name" value="AA_permease_2"/>
    <property type="match status" value="1"/>
</dbReference>
<dbReference type="PIRSF" id="PIRSF006060">
    <property type="entry name" value="AA_transporter"/>
    <property type="match status" value="1"/>
</dbReference>
<dbReference type="GO" id="GO:0005886">
    <property type="term" value="C:plasma membrane"/>
    <property type="evidence" value="ECO:0007669"/>
    <property type="project" value="UniProtKB-SubCell"/>
</dbReference>
<feature type="transmembrane region" description="Helical" evidence="6">
    <location>
        <begin position="34"/>
        <end position="54"/>
    </location>
</feature>
<keyword evidence="2" id="KW-1003">Cell membrane</keyword>
<feature type="transmembrane region" description="Helical" evidence="6">
    <location>
        <begin position="436"/>
        <end position="453"/>
    </location>
</feature>
<feature type="transmembrane region" description="Helical" evidence="6">
    <location>
        <begin position="177"/>
        <end position="195"/>
    </location>
</feature>
<dbReference type="GO" id="GO:0022857">
    <property type="term" value="F:transmembrane transporter activity"/>
    <property type="evidence" value="ECO:0007669"/>
    <property type="project" value="InterPro"/>
</dbReference>
<dbReference type="InterPro" id="IPR002293">
    <property type="entry name" value="AA/rel_permease1"/>
</dbReference>
<feature type="transmembrane region" description="Helical" evidence="6">
    <location>
        <begin position="344"/>
        <end position="366"/>
    </location>
</feature>
<evidence type="ECO:0000256" key="5">
    <source>
        <dbReference type="ARBA" id="ARBA00023136"/>
    </source>
</evidence>
<sequence>MPKAQILRHFRYQLPSLPKRKDVMTTAPSTEFKLSLPTAVLININIMLGAGIFINTPSLAQKAGLLGAFMYILVGILMLPLILSIARMLRIHPSGGFYVFAKEEISPLAGFLSGWCYFTSKVASCMLMIHVSMTLLQHIFPPLAAVSTFVLDFLTVGVFCGLNFLNIKAGSSIQKMFIAFKTFPIFFAIAAGIFLLNGDNFTAPHLEWEGVPSSLPLVIYAVIGFEAACSMSSKIKDAEKNAPKAVLISFCSVILIATIYQAIFYGALGDKLAECAGHCDIFPAMISTLFGDSDFAGKFQGIIHLAIASSTLGAAYGIIFSNSWNLHILAENGHVVMSKFFARLNVNSIPAACVVVECVLCLSYLAASQGVLIPLQQIGALGCVLSYTFSVASLFFAAKQGRENSGSKLLPTLGLISCSLLISACIRSFFLNGMSSLLIFAFFFTLGVSMYYGTAKARREAPEAA</sequence>
<dbReference type="InterPro" id="IPR050367">
    <property type="entry name" value="APC_superfamily"/>
</dbReference>
<dbReference type="AlphaFoldDB" id="A0A0H5DQ53"/>
<evidence type="ECO:0000256" key="4">
    <source>
        <dbReference type="ARBA" id="ARBA00022989"/>
    </source>
</evidence>
<dbReference type="Gene3D" id="1.20.1740.10">
    <property type="entry name" value="Amino acid/polyamine transporter I"/>
    <property type="match status" value="1"/>
</dbReference>
<dbReference type="PANTHER" id="PTHR42770">
    <property type="entry name" value="AMINO ACID TRANSPORTER-RELATED"/>
    <property type="match status" value="1"/>
</dbReference>
<evidence type="ECO:0000256" key="2">
    <source>
        <dbReference type="ARBA" id="ARBA00022475"/>
    </source>
</evidence>
<feature type="transmembrane region" description="Helical" evidence="6">
    <location>
        <begin position="409"/>
        <end position="430"/>
    </location>
</feature>
<accession>A0A0H5DQ53</accession>
<protein>
    <submittedName>
        <fullName evidence="7">Amino acid permease</fullName>
    </submittedName>
</protein>
<feature type="transmembrane region" description="Helical" evidence="6">
    <location>
        <begin position="378"/>
        <end position="397"/>
    </location>
</feature>
<evidence type="ECO:0000256" key="3">
    <source>
        <dbReference type="ARBA" id="ARBA00022692"/>
    </source>
</evidence>
<proteinExistence type="predicted"/>
<name>A0A0H5DQ53_9BACT</name>
<organism evidence="7 8">
    <name type="scientific">Estrella lausannensis</name>
    <dbReference type="NCBI Taxonomy" id="483423"/>
    <lineage>
        <taxon>Bacteria</taxon>
        <taxon>Pseudomonadati</taxon>
        <taxon>Chlamydiota</taxon>
        <taxon>Chlamydiia</taxon>
        <taxon>Parachlamydiales</taxon>
        <taxon>Candidatus Criblamydiaceae</taxon>
        <taxon>Estrella</taxon>
    </lineage>
</organism>